<dbReference type="KEGG" id="sgj:IAG43_09960"/>
<dbReference type="Proteomes" id="UP000516230">
    <property type="component" value="Chromosome"/>
</dbReference>
<dbReference type="EMBL" id="CP060825">
    <property type="protein sequence ID" value="QNP63230.1"/>
    <property type="molecule type" value="Genomic_DNA"/>
</dbReference>
<protein>
    <recommendedName>
        <fullName evidence="5">Lipoprotein</fullName>
    </recommendedName>
</protein>
<evidence type="ECO:0000313" key="3">
    <source>
        <dbReference type="EMBL" id="QNP63230.1"/>
    </source>
</evidence>
<dbReference type="AlphaFoldDB" id="A0A7H0HRR4"/>
<dbReference type="RefSeq" id="WP_187740396.1">
    <property type="nucleotide sequence ID" value="NZ_CP060825.1"/>
</dbReference>
<organism evidence="3 4">
    <name type="scientific">Streptomyces genisteinicus</name>
    <dbReference type="NCBI Taxonomy" id="2768068"/>
    <lineage>
        <taxon>Bacteria</taxon>
        <taxon>Bacillati</taxon>
        <taxon>Actinomycetota</taxon>
        <taxon>Actinomycetes</taxon>
        <taxon>Kitasatosporales</taxon>
        <taxon>Streptomycetaceae</taxon>
        <taxon>Streptomyces</taxon>
    </lineage>
</organism>
<evidence type="ECO:0000256" key="1">
    <source>
        <dbReference type="SAM" id="MobiDB-lite"/>
    </source>
</evidence>
<accession>A0A7H0HRR4</accession>
<keyword evidence="4" id="KW-1185">Reference proteome</keyword>
<reference evidence="3 4" key="1">
    <citation type="submission" date="2020-08" db="EMBL/GenBank/DDBJ databases">
        <title>A novel species.</title>
        <authorList>
            <person name="Gao J."/>
        </authorList>
    </citation>
    <scope>NUCLEOTIDE SEQUENCE [LARGE SCALE GENOMIC DNA]</scope>
    <source>
        <strain evidence="3 4">CRPJ-33</strain>
    </source>
</reference>
<gene>
    <name evidence="3" type="ORF">IAG43_09960</name>
</gene>
<evidence type="ECO:0008006" key="5">
    <source>
        <dbReference type="Google" id="ProtNLM"/>
    </source>
</evidence>
<proteinExistence type="predicted"/>
<evidence type="ECO:0000256" key="2">
    <source>
        <dbReference type="SAM" id="SignalP"/>
    </source>
</evidence>
<evidence type="ECO:0000313" key="4">
    <source>
        <dbReference type="Proteomes" id="UP000516230"/>
    </source>
</evidence>
<feature type="chain" id="PRO_5028908355" description="Lipoprotein" evidence="2">
    <location>
        <begin position="25"/>
        <end position="249"/>
    </location>
</feature>
<name>A0A7H0HRR4_9ACTN</name>
<feature type="signal peptide" evidence="2">
    <location>
        <begin position="1"/>
        <end position="24"/>
    </location>
</feature>
<sequence>MRTRMRRGAAAALTASALVLTAAACGGGDDEKKPAATAEAGGDKASAPAEEKPAATEPLTAEQLKAATLVVADLGEGWKAAPLEDDNEPAPKADKAECQPIADLMTMAPANASAKGESADFEKGAEGDSGLSQRAFTFEGTAAADLTKALGAALDACPKLTYTQDGEKAEVLIKKLPDAPKTAEESYAFVMDMPIEGFDFKITAHILVARQGTGITRAAYMPGQDPAAVKAFDELIPKIGDKLVKATQG</sequence>
<dbReference type="PROSITE" id="PS51257">
    <property type="entry name" value="PROKAR_LIPOPROTEIN"/>
    <property type="match status" value="1"/>
</dbReference>
<feature type="region of interest" description="Disordered" evidence="1">
    <location>
        <begin position="25"/>
        <end position="60"/>
    </location>
</feature>
<keyword evidence="2" id="KW-0732">Signal</keyword>